<keyword evidence="4 5" id="KW-0274">FAD</keyword>
<evidence type="ECO:0000256" key="2">
    <source>
        <dbReference type="ARBA" id="ARBA00010790"/>
    </source>
</evidence>
<dbReference type="Proteomes" id="UP000195570">
    <property type="component" value="Unassembled WGS sequence"/>
</dbReference>
<accession>A0A1G4IIF1</accession>
<dbReference type="Gene3D" id="3.30.560.10">
    <property type="entry name" value="Glucose Oxidase, domain 3"/>
    <property type="match status" value="1"/>
</dbReference>
<organism evidence="9 10">
    <name type="scientific">Trypanosoma equiperdum</name>
    <dbReference type="NCBI Taxonomy" id="5694"/>
    <lineage>
        <taxon>Eukaryota</taxon>
        <taxon>Discoba</taxon>
        <taxon>Euglenozoa</taxon>
        <taxon>Kinetoplastea</taxon>
        <taxon>Metakinetoplastina</taxon>
        <taxon>Trypanosomatida</taxon>
        <taxon>Trypanosomatidae</taxon>
        <taxon>Trypanosoma</taxon>
    </lineage>
</organism>
<feature type="region of interest" description="Disordered" evidence="6">
    <location>
        <begin position="67"/>
        <end position="93"/>
    </location>
</feature>
<dbReference type="Pfam" id="PF00732">
    <property type="entry name" value="GMC_oxred_N"/>
    <property type="match status" value="1"/>
</dbReference>
<keyword evidence="3" id="KW-0285">Flavoprotein</keyword>
<dbReference type="RefSeq" id="XP_067082625.1">
    <property type="nucleotide sequence ID" value="XM_067226524.1"/>
</dbReference>
<evidence type="ECO:0000256" key="3">
    <source>
        <dbReference type="ARBA" id="ARBA00022630"/>
    </source>
</evidence>
<dbReference type="PIRSF" id="PIRSF000137">
    <property type="entry name" value="Alcohol_oxidase"/>
    <property type="match status" value="1"/>
</dbReference>
<keyword evidence="7" id="KW-0472">Membrane</keyword>
<sequence length="525" mass="56896">MRCNKALHRYDAVVVGGGLAGCLVAGRLAMDNRRIAVIEEGEDIRRQPRWHRNLACSLLSHRCGGRGYESHTNVTTPQLSHEKENAPAPVMIPTPKVLGGGGVMGGRSWLIGDEADWTATPWDFRGDLLPRVQRLENVEGAGPHRGRRGRFTVGRSHAQSPLFRVFCEAMSKDTSITSDFNKKAFAVRTGCGRTESFVDPNTGVAHTTLQSYLMDAIELRRPLDVICNARVFGISSGKDDPAIATGVSYTQKGETVHVEADDVILCAGGIGTPLLLAASRGSLPIDQSVGTNFWDAPQVKLQFRTPSSLSHNCFMDPLVQAFLWPNVTYGTPISSLRSAYDDMICFWSSTGGQTPDVKFIFQPFTLNNDGAQPKNVTHGVQIIAQLLKPKSRGSICADGTINPQYFSHTDDAAVLSKAVARVKELSKVLPFSNLFSELIAEHFESAGVYGGATYPAVAPETFLVKGTRNVYACDESILPSPLLGGSLPFILALGEKFSDHYLQKLETTGKAAASEGIDAKARIIY</sequence>
<dbReference type="GO" id="GO:0050660">
    <property type="term" value="F:flavin adenine dinucleotide binding"/>
    <property type="evidence" value="ECO:0007669"/>
    <property type="project" value="InterPro"/>
</dbReference>
<dbReference type="PANTHER" id="PTHR11552">
    <property type="entry name" value="GLUCOSE-METHANOL-CHOLINE GMC OXIDOREDUCTASE"/>
    <property type="match status" value="1"/>
</dbReference>
<dbReference type="AlphaFoldDB" id="A0A1G4IIF1"/>
<keyword evidence="10" id="KW-1185">Reference proteome</keyword>
<protein>
    <submittedName>
        <fullName evidence="9">Choline dehydrogenase, putative</fullName>
        <ecNumber evidence="9">1.1.99.1</ecNumber>
    </submittedName>
</protein>
<dbReference type="PANTHER" id="PTHR11552:SF147">
    <property type="entry name" value="CHOLINE DEHYDROGENASE, MITOCHONDRIAL"/>
    <property type="match status" value="1"/>
</dbReference>
<evidence type="ECO:0000256" key="6">
    <source>
        <dbReference type="SAM" id="MobiDB-lite"/>
    </source>
</evidence>
<feature type="compositionally biased region" description="Polar residues" evidence="6">
    <location>
        <begin position="70"/>
        <end position="79"/>
    </location>
</feature>
<dbReference type="InterPro" id="IPR036188">
    <property type="entry name" value="FAD/NAD-bd_sf"/>
</dbReference>
<feature type="binding site" evidence="5">
    <location>
        <position position="97"/>
    </location>
    <ligand>
        <name>FAD</name>
        <dbReference type="ChEBI" id="CHEBI:57692"/>
    </ligand>
</feature>
<gene>
    <name evidence="9" type="ORF">TEOVI_000364600</name>
</gene>
<feature type="transmembrane region" description="Helical" evidence="7">
    <location>
        <begin position="12"/>
        <end position="30"/>
    </location>
</feature>
<evidence type="ECO:0000259" key="8">
    <source>
        <dbReference type="Pfam" id="PF00732"/>
    </source>
</evidence>
<evidence type="ECO:0000256" key="1">
    <source>
        <dbReference type="ARBA" id="ARBA00001974"/>
    </source>
</evidence>
<dbReference type="PROSITE" id="PS51257">
    <property type="entry name" value="PROKAR_LIPOPROTEIN"/>
    <property type="match status" value="1"/>
</dbReference>
<evidence type="ECO:0000256" key="4">
    <source>
        <dbReference type="ARBA" id="ARBA00022827"/>
    </source>
</evidence>
<dbReference type="VEuPathDB" id="TriTrypDB:TEOVI_000364600"/>
<dbReference type="GO" id="GO:0008812">
    <property type="term" value="F:choline dehydrogenase activity"/>
    <property type="evidence" value="ECO:0007669"/>
    <property type="project" value="UniProtKB-EC"/>
</dbReference>
<dbReference type="EC" id="1.1.99.1" evidence="9"/>
<dbReference type="EMBL" id="CZPT02001779">
    <property type="protein sequence ID" value="SCU72064.1"/>
    <property type="molecule type" value="Genomic_DNA"/>
</dbReference>
<comment type="caution">
    <text evidence="9">The sequence shown here is derived from an EMBL/GenBank/DDBJ whole genome shotgun (WGS) entry which is preliminary data.</text>
</comment>
<evidence type="ECO:0000256" key="5">
    <source>
        <dbReference type="PIRSR" id="PIRSR000137-2"/>
    </source>
</evidence>
<keyword evidence="7" id="KW-1133">Transmembrane helix</keyword>
<dbReference type="SUPFAM" id="SSF54373">
    <property type="entry name" value="FAD-linked reductases, C-terminal domain"/>
    <property type="match status" value="1"/>
</dbReference>
<evidence type="ECO:0000256" key="7">
    <source>
        <dbReference type="SAM" id="Phobius"/>
    </source>
</evidence>
<dbReference type="Gene3D" id="3.50.50.60">
    <property type="entry name" value="FAD/NAD(P)-binding domain"/>
    <property type="match status" value="1"/>
</dbReference>
<dbReference type="InterPro" id="IPR000172">
    <property type="entry name" value="GMC_OxRdtase_N"/>
</dbReference>
<name>A0A1G4IIF1_TRYEQ</name>
<dbReference type="SUPFAM" id="SSF51905">
    <property type="entry name" value="FAD/NAD(P)-binding domain"/>
    <property type="match status" value="1"/>
</dbReference>
<dbReference type="GeneID" id="92377586"/>
<feature type="binding site" evidence="5">
    <location>
        <position position="231"/>
    </location>
    <ligand>
        <name>FAD</name>
        <dbReference type="ChEBI" id="CHEBI:57692"/>
    </ligand>
</feature>
<evidence type="ECO:0000313" key="10">
    <source>
        <dbReference type="Proteomes" id="UP000195570"/>
    </source>
</evidence>
<evidence type="ECO:0000313" key="9">
    <source>
        <dbReference type="EMBL" id="SCU72064.1"/>
    </source>
</evidence>
<comment type="cofactor">
    <cofactor evidence="1 5">
        <name>FAD</name>
        <dbReference type="ChEBI" id="CHEBI:57692"/>
    </cofactor>
</comment>
<proteinExistence type="inferred from homology"/>
<keyword evidence="9" id="KW-0560">Oxidoreductase</keyword>
<feature type="domain" description="Glucose-methanol-choline oxidoreductase N-terminal" evidence="8">
    <location>
        <begin position="10"/>
        <end position="295"/>
    </location>
</feature>
<dbReference type="InterPro" id="IPR012132">
    <property type="entry name" value="GMC_OxRdtase"/>
</dbReference>
<reference evidence="9" key="1">
    <citation type="submission" date="2016-09" db="EMBL/GenBank/DDBJ databases">
        <authorList>
            <person name="Hebert L."/>
            <person name="Moumen B."/>
        </authorList>
    </citation>
    <scope>NUCLEOTIDE SEQUENCE [LARGE SCALE GENOMIC DNA]</scope>
    <source>
        <strain evidence="9">OVI</strain>
    </source>
</reference>
<keyword evidence="7" id="KW-0812">Transmembrane</keyword>
<comment type="similarity">
    <text evidence="2">Belongs to the GMC oxidoreductase family.</text>
</comment>